<sequence length="90" mass="10306">MVKFISYDGAYPNLCRGTLVLEFEGVRYELEDCLLSGGRVWFDIDWQEYVEEGLWSVDDDKLPEILKPYAKYIECLVNENVPLGCCGGCI</sequence>
<proteinExistence type="predicted"/>
<organism evidence="1">
    <name type="scientific">Myoviridae sp. ctQf419</name>
    <dbReference type="NCBI Taxonomy" id="2825102"/>
    <lineage>
        <taxon>Viruses</taxon>
        <taxon>Duplodnaviria</taxon>
        <taxon>Heunggongvirae</taxon>
        <taxon>Uroviricota</taxon>
        <taxon>Caudoviricetes</taxon>
    </lineage>
</organism>
<protein>
    <submittedName>
        <fullName evidence="1">Uncharacterized protein</fullName>
    </submittedName>
</protein>
<accession>A0A8S5UKK5</accession>
<dbReference type="EMBL" id="BK016102">
    <property type="protein sequence ID" value="DAF95033.1"/>
    <property type="molecule type" value="Genomic_DNA"/>
</dbReference>
<name>A0A8S5UKK5_9CAUD</name>
<reference evidence="1" key="1">
    <citation type="journal article" date="2021" name="Proc. Natl. Acad. Sci. U.S.A.">
        <title>A Catalog of Tens of Thousands of Viruses from Human Metagenomes Reveals Hidden Associations with Chronic Diseases.</title>
        <authorList>
            <person name="Tisza M.J."/>
            <person name="Buck C.B."/>
        </authorList>
    </citation>
    <scope>NUCLEOTIDE SEQUENCE</scope>
    <source>
        <strain evidence="1">CtQf419</strain>
    </source>
</reference>
<evidence type="ECO:0000313" key="1">
    <source>
        <dbReference type="EMBL" id="DAF95033.1"/>
    </source>
</evidence>